<organism evidence="1 2">
    <name type="scientific">Daphnia magna</name>
    <dbReference type="NCBI Taxonomy" id="35525"/>
    <lineage>
        <taxon>Eukaryota</taxon>
        <taxon>Metazoa</taxon>
        <taxon>Ecdysozoa</taxon>
        <taxon>Arthropoda</taxon>
        <taxon>Crustacea</taxon>
        <taxon>Branchiopoda</taxon>
        <taxon>Diplostraca</taxon>
        <taxon>Cladocera</taxon>
        <taxon>Anomopoda</taxon>
        <taxon>Daphniidae</taxon>
        <taxon>Daphnia</taxon>
    </lineage>
</organism>
<comment type="caution">
    <text evidence="1">The sequence shown here is derived from an EMBL/GenBank/DDBJ whole genome shotgun (WGS) entry which is preliminary data.</text>
</comment>
<name>A0ABQ9YPP6_9CRUS</name>
<evidence type="ECO:0000313" key="1">
    <source>
        <dbReference type="EMBL" id="KAK4002597.1"/>
    </source>
</evidence>
<reference evidence="1 2" key="1">
    <citation type="journal article" date="2023" name="Nucleic Acids Res.">
        <title>The hologenome of Daphnia magna reveals possible DNA methylation and microbiome-mediated evolution of the host genome.</title>
        <authorList>
            <person name="Chaturvedi A."/>
            <person name="Li X."/>
            <person name="Dhandapani V."/>
            <person name="Marshall H."/>
            <person name="Kissane S."/>
            <person name="Cuenca-Cambronero M."/>
            <person name="Asole G."/>
            <person name="Calvet F."/>
            <person name="Ruiz-Romero M."/>
            <person name="Marangio P."/>
            <person name="Guigo R."/>
            <person name="Rago D."/>
            <person name="Mirbahai L."/>
            <person name="Eastwood N."/>
            <person name="Colbourne J.K."/>
            <person name="Zhou J."/>
            <person name="Mallon E."/>
            <person name="Orsini L."/>
        </authorList>
    </citation>
    <scope>NUCLEOTIDE SEQUENCE [LARGE SCALE GENOMIC DNA]</scope>
    <source>
        <strain evidence="1">LRV0_1</strain>
    </source>
</reference>
<accession>A0ABQ9YPP6</accession>
<keyword evidence="2" id="KW-1185">Reference proteome</keyword>
<dbReference type="Proteomes" id="UP001234178">
    <property type="component" value="Unassembled WGS sequence"/>
</dbReference>
<sequence length="86" mass="9687">MAMAWCILIENSQTHRPPQHSTRLFLSLGLNPFGDWVRIIGHLITLNTPQTNCFGFLHVIRIEMSFPDDCNAISDRSIAAYIQGSS</sequence>
<dbReference type="EMBL" id="JAOYFB010000001">
    <property type="protein sequence ID" value="KAK4002597.1"/>
    <property type="molecule type" value="Genomic_DNA"/>
</dbReference>
<gene>
    <name evidence="1" type="ORF">OUZ56_004411</name>
</gene>
<proteinExistence type="predicted"/>
<evidence type="ECO:0000313" key="2">
    <source>
        <dbReference type="Proteomes" id="UP001234178"/>
    </source>
</evidence>
<protein>
    <submittedName>
        <fullName evidence="1">Uncharacterized protein</fullName>
    </submittedName>
</protein>